<dbReference type="NCBIfam" id="TIGR03270">
    <property type="entry name" value="methan_mark_4"/>
    <property type="match status" value="1"/>
</dbReference>
<gene>
    <name evidence="3" type="ORF">ASZ90_016277</name>
</gene>
<dbReference type="InterPro" id="IPR016764">
    <property type="entry name" value="MeTrfase_MtxX_xsu"/>
</dbReference>
<dbReference type="AlphaFoldDB" id="A0A0W8EZM3"/>
<reference evidence="3" key="1">
    <citation type="journal article" date="2015" name="Proc. Natl. Acad. Sci. U.S.A.">
        <title>Networks of energetic and metabolic interactions define dynamics in microbial communities.</title>
        <authorList>
            <person name="Embree M."/>
            <person name="Liu J.K."/>
            <person name="Al-Bassam M.M."/>
            <person name="Zengler K."/>
        </authorList>
    </citation>
    <scope>NUCLEOTIDE SEQUENCE</scope>
</reference>
<dbReference type="SUPFAM" id="SSF53659">
    <property type="entry name" value="Isocitrate/Isopropylmalate dehydrogenase-like"/>
    <property type="match status" value="1"/>
</dbReference>
<dbReference type="GO" id="GO:0008168">
    <property type="term" value="F:methyltransferase activity"/>
    <property type="evidence" value="ECO:0007669"/>
    <property type="project" value="UniProtKB-KW"/>
</dbReference>
<name>A0A0W8EZM3_9ZZZZ</name>
<keyword evidence="1 3" id="KW-0489">Methyltransferase</keyword>
<comment type="caution">
    <text evidence="3">The sequence shown here is derived from an EMBL/GenBank/DDBJ whole genome shotgun (WGS) entry which is preliminary data.</text>
</comment>
<accession>A0A0W8EZM3</accession>
<evidence type="ECO:0000256" key="1">
    <source>
        <dbReference type="ARBA" id="ARBA00022603"/>
    </source>
</evidence>
<proteinExistence type="predicted"/>
<evidence type="ECO:0000313" key="3">
    <source>
        <dbReference type="EMBL" id="KUG14086.1"/>
    </source>
</evidence>
<organism evidence="3">
    <name type="scientific">hydrocarbon metagenome</name>
    <dbReference type="NCBI Taxonomy" id="938273"/>
    <lineage>
        <taxon>unclassified sequences</taxon>
        <taxon>metagenomes</taxon>
        <taxon>ecological metagenomes</taxon>
    </lineage>
</organism>
<evidence type="ECO:0000256" key="2">
    <source>
        <dbReference type="ARBA" id="ARBA00022679"/>
    </source>
</evidence>
<dbReference type="EMBL" id="LNQE01001704">
    <property type="protein sequence ID" value="KUG14086.1"/>
    <property type="molecule type" value="Genomic_DNA"/>
</dbReference>
<sequence length="251" mass="26172">MPVRTIGIGAGSDAGKVFSSVAACDTTSRVVVYTVPGTDFSAEYPGIEVEEHPDPAGALVDDLISGSIGAAVRGTLPANTTLAALKRACGVDRLERAVLLETASGDRFFLAPVGIDEGWSVEGKVTLATRAQGMAEKFGLPTRIGILSGGRIGDIGRHPRVDRSLAEGELVARLTGGIHYEILIEDAAAECGVLIAPDGISGNLIFRTLTFLGKGTSHGAPVLNIGTIFIDTSRATRRYTNAIRLADCLLK</sequence>
<protein>
    <submittedName>
        <fullName evidence="3">N5-methyltetrahydromethanopterin:coenzyme m methyltransferase subunit x</fullName>
    </submittedName>
</protein>
<keyword evidence="2 3" id="KW-0808">Transferase</keyword>
<dbReference type="GO" id="GO:0032259">
    <property type="term" value="P:methylation"/>
    <property type="evidence" value="ECO:0007669"/>
    <property type="project" value="UniProtKB-KW"/>
</dbReference>